<comment type="subcellular location">
    <subcellularLocation>
        <location evidence="1">Membrane</location>
        <topology evidence="1">Multi-pass membrane protein</topology>
    </subcellularLocation>
</comment>
<comment type="similarity">
    <text evidence="2">Belongs to the oxidase-dependent Fe transporter (OFeT) (TC 9.A.10.1) family.</text>
</comment>
<reference evidence="13" key="1">
    <citation type="submission" date="2021-03" db="EMBL/GenBank/DDBJ databases">
        <title>Comamonas denitrificans.</title>
        <authorList>
            <person name="Finster K."/>
        </authorList>
    </citation>
    <scope>NUCLEOTIDE SEQUENCE</scope>
    <source>
        <strain evidence="13">MM2021_4</strain>
    </source>
</reference>
<evidence type="ECO:0000256" key="4">
    <source>
        <dbReference type="ARBA" id="ARBA00022692"/>
    </source>
</evidence>
<keyword evidence="7 9" id="KW-0408">Iron</keyword>
<feature type="transmembrane region" description="Helical" evidence="10">
    <location>
        <begin position="457"/>
        <end position="474"/>
    </location>
</feature>
<evidence type="ECO:0000256" key="10">
    <source>
        <dbReference type="SAM" id="Phobius"/>
    </source>
</evidence>
<dbReference type="InterPro" id="IPR004923">
    <property type="entry name" value="FTR1/Fip1/EfeU"/>
</dbReference>
<evidence type="ECO:0000256" key="9">
    <source>
        <dbReference type="PROSITE-ProRule" id="PRU00433"/>
    </source>
</evidence>
<dbReference type="AlphaFoldDB" id="A0A939H2R9"/>
<comment type="caution">
    <text evidence="13">The sequence shown here is derived from an EMBL/GenBank/DDBJ whole genome shotgun (WGS) entry which is preliminary data.</text>
</comment>
<keyword evidence="8 10" id="KW-0472">Membrane</keyword>
<dbReference type="Pfam" id="PF03239">
    <property type="entry name" value="FTR1"/>
    <property type="match status" value="1"/>
</dbReference>
<keyword evidence="4 10" id="KW-0812">Transmembrane</keyword>
<evidence type="ECO:0000256" key="6">
    <source>
        <dbReference type="ARBA" id="ARBA00022989"/>
    </source>
</evidence>
<feature type="transmembrane region" description="Helical" evidence="10">
    <location>
        <begin position="533"/>
        <end position="553"/>
    </location>
</feature>
<sequence length="644" mass="67882">MHRKLWWLFACLWCAVAGVASAQAQEVSGQSRQLWQLLEYVAVDYGGAVENGVIASEGEYAEMVDFTATAQKQIAALPEHPQRAALAQQIAQLQQAVHDKAAADQVAELAHGAAASLVQAYPFPMAPAFVPNVAQGGQLYAQQCASCHGANGDGNGPAAAGLEPPPIAFTDSERADARSLAALYQVIAQGVEGTSMTDYSSLPEEDRWALAFFISTMSYDAALKQQGQQQWQADAALRNHFNEMGALTTATPASIEKALPQADGRAALAYLRAHPEVINAGKPTGTALSRLRLQESLAALHSGDTAAAMRLGLSAYLDGFEPLEPAVAARDKSLMLAVEAAMLQYRAAISRQDVAGAQAAAQQLEAALQQVDALLQDGANDTKATFLGAFTILLREGLEALLIVIGTVALLRRANRRDALGYVHAGWISALVAGGLTWVVATYMVEVSGASRELTEGLGSIFAAVILLSVGLWMHSKSSAGRWQEYLDSKLQHALGKGSLWGLFALSFVAVYREVFETVLFYTALAADGHYNALAGGGLAAAVVLVVLAWVLLKTSARMPIGKFFSATSILVGALAVVLIGKGAAALQEAGWLTATPVAGPRLEWLGTYPTAETLAAQVVMLVIVVAGFGFNMLSARRPTPAKA</sequence>
<accession>A0A939H2R9</accession>
<protein>
    <submittedName>
        <fullName evidence="13">Cytochrome c/FTR1 family iron permease</fullName>
    </submittedName>
</protein>
<dbReference type="InterPro" id="IPR009056">
    <property type="entry name" value="Cyt_c-like_dom"/>
</dbReference>
<dbReference type="GO" id="GO:0009055">
    <property type="term" value="F:electron transfer activity"/>
    <property type="evidence" value="ECO:0007669"/>
    <property type="project" value="InterPro"/>
</dbReference>
<dbReference type="RefSeq" id="WP_207576259.1">
    <property type="nucleotide sequence ID" value="NZ_JAFNME010000054.1"/>
</dbReference>
<gene>
    <name evidence="13" type="ORF">J1777_13850</name>
</gene>
<proteinExistence type="inferred from homology"/>
<dbReference type="PANTHER" id="PTHR31632:SF2">
    <property type="entry name" value="PLASMA MEMBRANE IRON PERMEASE"/>
    <property type="match status" value="1"/>
</dbReference>
<evidence type="ECO:0000256" key="2">
    <source>
        <dbReference type="ARBA" id="ARBA00008333"/>
    </source>
</evidence>
<dbReference type="GO" id="GO:0033573">
    <property type="term" value="C:high-affinity iron permease complex"/>
    <property type="evidence" value="ECO:0007669"/>
    <property type="project" value="InterPro"/>
</dbReference>
<feature type="chain" id="PRO_5037620642" evidence="11">
    <location>
        <begin position="23"/>
        <end position="644"/>
    </location>
</feature>
<keyword evidence="14" id="KW-1185">Reference proteome</keyword>
<evidence type="ECO:0000256" key="8">
    <source>
        <dbReference type="ARBA" id="ARBA00023136"/>
    </source>
</evidence>
<dbReference type="SUPFAM" id="SSF46626">
    <property type="entry name" value="Cytochrome c"/>
    <property type="match status" value="1"/>
</dbReference>
<evidence type="ECO:0000256" key="3">
    <source>
        <dbReference type="ARBA" id="ARBA00022617"/>
    </source>
</evidence>
<dbReference type="InterPro" id="IPR036909">
    <property type="entry name" value="Cyt_c-like_dom_sf"/>
</dbReference>
<dbReference type="Pfam" id="PF00034">
    <property type="entry name" value="Cytochrom_C"/>
    <property type="match status" value="1"/>
</dbReference>
<keyword evidence="6 10" id="KW-1133">Transmembrane helix</keyword>
<dbReference type="GO" id="GO:0020037">
    <property type="term" value="F:heme binding"/>
    <property type="evidence" value="ECO:0007669"/>
    <property type="project" value="InterPro"/>
</dbReference>
<organism evidence="13 14">
    <name type="scientific">Comamonas denitrificans</name>
    <dbReference type="NCBI Taxonomy" id="117506"/>
    <lineage>
        <taxon>Bacteria</taxon>
        <taxon>Pseudomonadati</taxon>
        <taxon>Pseudomonadota</taxon>
        <taxon>Betaproteobacteria</taxon>
        <taxon>Burkholderiales</taxon>
        <taxon>Comamonadaceae</taxon>
        <taxon>Comamonas</taxon>
    </lineage>
</organism>
<keyword evidence="5 9" id="KW-0479">Metal-binding</keyword>
<evidence type="ECO:0000256" key="1">
    <source>
        <dbReference type="ARBA" id="ARBA00004141"/>
    </source>
</evidence>
<dbReference type="PANTHER" id="PTHR31632">
    <property type="entry name" value="IRON TRANSPORTER FTH1"/>
    <property type="match status" value="1"/>
</dbReference>
<evidence type="ECO:0000313" key="13">
    <source>
        <dbReference type="EMBL" id="MBO1250885.1"/>
    </source>
</evidence>
<dbReference type="GO" id="GO:0015093">
    <property type="term" value="F:ferrous iron transmembrane transporter activity"/>
    <property type="evidence" value="ECO:0007669"/>
    <property type="project" value="TreeGrafter"/>
</dbReference>
<evidence type="ECO:0000256" key="7">
    <source>
        <dbReference type="ARBA" id="ARBA00023004"/>
    </source>
</evidence>
<keyword evidence="11" id="KW-0732">Signal</keyword>
<feature type="domain" description="Cytochrome c" evidence="12">
    <location>
        <begin position="131"/>
        <end position="275"/>
    </location>
</feature>
<feature type="signal peptide" evidence="11">
    <location>
        <begin position="1"/>
        <end position="22"/>
    </location>
</feature>
<feature type="transmembrane region" description="Helical" evidence="10">
    <location>
        <begin position="494"/>
        <end position="513"/>
    </location>
</feature>
<feature type="transmembrane region" description="Helical" evidence="10">
    <location>
        <begin position="386"/>
        <end position="411"/>
    </location>
</feature>
<dbReference type="GO" id="GO:0046872">
    <property type="term" value="F:metal ion binding"/>
    <property type="evidence" value="ECO:0007669"/>
    <property type="project" value="UniProtKB-KW"/>
</dbReference>
<feature type="transmembrane region" description="Helical" evidence="10">
    <location>
        <begin position="615"/>
        <end position="634"/>
    </location>
</feature>
<evidence type="ECO:0000313" key="14">
    <source>
        <dbReference type="Proteomes" id="UP000664731"/>
    </source>
</evidence>
<evidence type="ECO:0000256" key="5">
    <source>
        <dbReference type="ARBA" id="ARBA00022723"/>
    </source>
</evidence>
<dbReference type="Gene3D" id="1.10.760.10">
    <property type="entry name" value="Cytochrome c-like domain"/>
    <property type="match status" value="1"/>
</dbReference>
<feature type="transmembrane region" description="Helical" evidence="10">
    <location>
        <begin position="423"/>
        <end position="445"/>
    </location>
</feature>
<evidence type="ECO:0000259" key="12">
    <source>
        <dbReference type="PROSITE" id="PS51007"/>
    </source>
</evidence>
<dbReference type="Proteomes" id="UP000664731">
    <property type="component" value="Unassembled WGS sequence"/>
</dbReference>
<name>A0A939H2R9_9BURK</name>
<dbReference type="PROSITE" id="PS51007">
    <property type="entry name" value="CYTC"/>
    <property type="match status" value="1"/>
</dbReference>
<dbReference type="EMBL" id="JAFNME010000054">
    <property type="protein sequence ID" value="MBO1250885.1"/>
    <property type="molecule type" value="Genomic_DNA"/>
</dbReference>
<keyword evidence="3 9" id="KW-0349">Heme</keyword>
<evidence type="ECO:0000256" key="11">
    <source>
        <dbReference type="SAM" id="SignalP"/>
    </source>
</evidence>
<feature type="transmembrane region" description="Helical" evidence="10">
    <location>
        <begin position="565"/>
        <end position="587"/>
    </location>
</feature>